<organism evidence="2 3">
    <name type="scientific">Paenibacillus barengoltzii J12</name>
    <dbReference type="NCBI Taxonomy" id="935846"/>
    <lineage>
        <taxon>Bacteria</taxon>
        <taxon>Bacillati</taxon>
        <taxon>Bacillota</taxon>
        <taxon>Bacilli</taxon>
        <taxon>Bacillales</taxon>
        <taxon>Paenibacillaceae</taxon>
        <taxon>Paenibacillus</taxon>
    </lineage>
</organism>
<keyword evidence="3" id="KW-1185">Reference proteome</keyword>
<protein>
    <submittedName>
        <fullName evidence="2">Uncharacterized protein</fullName>
    </submittedName>
</protein>
<gene>
    <name evidence="2" type="ORF">SAMN02744124_02726</name>
</gene>
<keyword evidence="1" id="KW-0812">Transmembrane</keyword>
<reference evidence="2 3" key="1">
    <citation type="submission" date="2017-04" db="EMBL/GenBank/DDBJ databases">
        <authorList>
            <person name="Varghese N."/>
            <person name="Submissions S."/>
        </authorList>
    </citation>
    <scope>NUCLEOTIDE SEQUENCE [LARGE SCALE GENOMIC DNA]</scope>
    <source>
        <strain evidence="2 3">J12</strain>
    </source>
</reference>
<dbReference type="GeneID" id="43345395"/>
<proteinExistence type="predicted"/>
<dbReference type="EMBL" id="FXAE01000028">
    <property type="protein sequence ID" value="SMF38237.1"/>
    <property type="molecule type" value="Genomic_DNA"/>
</dbReference>
<evidence type="ECO:0000313" key="2">
    <source>
        <dbReference type="EMBL" id="SMF38237.1"/>
    </source>
</evidence>
<feature type="transmembrane region" description="Helical" evidence="1">
    <location>
        <begin position="29"/>
        <end position="46"/>
    </location>
</feature>
<sequence length="69" mass="7591">MILLTILLYAVIVLLDQVQTYRTAPKKDFIFSCVLGLLSFAAALVVSTGERLPSPSPLIERMVSLLLDL</sequence>
<keyword evidence="1" id="KW-1133">Transmembrane helix</keyword>
<accession>A0ABY1LZ32</accession>
<dbReference type="RefSeq" id="WP_016312867.1">
    <property type="nucleotide sequence ID" value="NZ_FXAE01000028.1"/>
</dbReference>
<keyword evidence="1" id="KW-0472">Membrane</keyword>
<evidence type="ECO:0000313" key="3">
    <source>
        <dbReference type="Proteomes" id="UP000192939"/>
    </source>
</evidence>
<name>A0ABY1LZ32_9BACL</name>
<evidence type="ECO:0000256" key="1">
    <source>
        <dbReference type="SAM" id="Phobius"/>
    </source>
</evidence>
<dbReference type="Proteomes" id="UP000192939">
    <property type="component" value="Unassembled WGS sequence"/>
</dbReference>
<comment type="caution">
    <text evidence="2">The sequence shown here is derived from an EMBL/GenBank/DDBJ whole genome shotgun (WGS) entry which is preliminary data.</text>
</comment>